<dbReference type="GO" id="GO:0005777">
    <property type="term" value="C:peroxisome"/>
    <property type="evidence" value="ECO:0007669"/>
    <property type="project" value="TreeGrafter"/>
</dbReference>
<dbReference type="Proteomes" id="UP000785679">
    <property type="component" value="Unassembled WGS sequence"/>
</dbReference>
<evidence type="ECO:0000256" key="5">
    <source>
        <dbReference type="ARBA" id="ARBA00048340"/>
    </source>
</evidence>
<reference evidence="6" key="1">
    <citation type="submission" date="2019-06" db="EMBL/GenBank/DDBJ databases">
        <authorList>
            <person name="Zheng W."/>
        </authorList>
    </citation>
    <scope>NUCLEOTIDE SEQUENCE</scope>
    <source>
        <strain evidence="6">QDHG01</strain>
    </source>
</reference>
<dbReference type="PANTHER" id="PTHR43296:SF2">
    <property type="entry name" value="PEROXISOMAL 2,4-DIENOYL-COA REDUCTASE [(3E)-ENOYL-COA-PRODUCING]"/>
    <property type="match status" value="1"/>
</dbReference>
<dbReference type="InterPro" id="IPR045017">
    <property type="entry name" value="DECR2-like"/>
</dbReference>
<sequence>MCVISTSQYNINRKVTLMESPNKIAPPTKSYFSPELLKGQVAIVTGGSRGGMLKEIAQAYLQHGCKAVFNTYFNTHGGVIINISAALHWAGSALQVHSGAAKAGVDTITKTLAVEWGPHKVRVVGIVPGAIEGTEGFERLGDLANMNNKEKSKQAFEKGDAKQAASGFKDSMVIAHQWNQFGCGRCFYPDIPQLLIQLSQIH</sequence>
<name>A0A8J8SZL4_HALGN</name>
<evidence type="ECO:0000256" key="1">
    <source>
        <dbReference type="ARBA" id="ARBA00022857"/>
    </source>
</evidence>
<gene>
    <name evidence="6" type="ORF">FGO68_gene15574</name>
</gene>
<comment type="catalytic activity">
    <reaction evidence="5">
        <text>a (2E,4Z)-dienoyl-CoA + NADPH + H(+) = a 4,5-saturated-(3E)-enoyl-CoA + NADP(+)</text>
        <dbReference type="Rhea" id="RHEA:61892"/>
        <dbReference type="ChEBI" id="CHEBI:15378"/>
        <dbReference type="ChEBI" id="CHEBI:57783"/>
        <dbReference type="ChEBI" id="CHEBI:58349"/>
        <dbReference type="ChEBI" id="CHEBI:85099"/>
        <dbReference type="ChEBI" id="CHEBI:85493"/>
        <dbReference type="EC" id="1.3.1.124"/>
    </reaction>
</comment>
<accession>A0A8J8SZL4</accession>
<dbReference type="GO" id="GO:0009062">
    <property type="term" value="P:fatty acid catabolic process"/>
    <property type="evidence" value="ECO:0007669"/>
    <property type="project" value="InterPro"/>
</dbReference>
<dbReference type="SUPFAM" id="SSF51735">
    <property type="entry name" value="NAD(P)-binding Rossmann-fold domains"/>
    <property type="match status" value="1"/>
</dbReference>
<dbReference type="Pfam" id="PF00106">
    <property type="entry name" value="adh_short"/>
    <property type="match status" value="1"/>
</dbReference>
<evidence type="ECO:0000256" key="2">
    <source>
        <dbReference type="ARBA" id="ARBA00023002"/>
    </source>
</evidence>
<keyword evidence="2" id="KW-0560">Oxidoreductase</keyword>
<keyword evidence="7" id="KW-1185">Reference proteome</keyword>
<comment type="catalytic activity">
    <reaction evidence="4">
        <text>a (2E,4E)-dienoyl-CoA + NADPH + H(+) = a 4,5-saturated-(3E)-enoyl-CoA + NADP(+)</text>
        <dbReference type="Rhea" id="RHEA:45912"/>
        <dbReference type="ChEBI" id="CHEBI:15378"/>
        <dbReference type="ChEBI" id="CHEBI:57783"/>
        <dbReference type="ChEBI" id="CHEBI:58349"/>
        <dbReference type="ChEBI" id="CHEBI:85101"/>
        <dbReference type="ChEBI" id="CHEBI:85493"/>
        <dbReference type="EC" id="1.3.1.124"/>
    </reaction>
</comment>
<evidence type="ECO:0000313" key="7">
    <source>
        <dbReference type="Proteomes" id="UP000785679"/>
    </source>
</evidence>
<comment type="caution">
    <text evidence="6">The sequence shown here is derived from an EMBL/GenBank/DDBJ whole genome shotgun (WGS) entry which is preliminary data.</text>
</comment>
<dbReference type="Gene3D" id="3.40.50.720">
    <property type="entry name" value="NAD(P)-binding Rossmann-like Domain"/>
    <property type="match status" value="2"/>
</dbReference>
<dbReference type="GO" id="GO:0008670">
    <property type="term" value="F:2,4-dienoyl-CoA reductase (NADPH) activity"/>
    <property type="evidence" value="ECO:0007669"/>
    <property type="project" value="InterPro"/>
</dbReference>
<evidence type="ECO:0000256" key="3">
    <source>
        <dbReference type="ARBA" id="ARBA00026117"/>
    </source>
</evidence>
<organism evidence="6 7">
    <name type="scientific">Halteria grandinella</name>
    <dbReference type="NCBI Taxonomy" id="5974"/>
    <lineage>
        <taxon>Eukaryota</taxon>
        <taxon>Sar</taxon>
        <taxon>Alveolata</taxon>
        <taxon>Ciliophora</taxon>
        <taxon>Intramacronucleata</taxon>
        <taxon>Spirotrichea</taxon>
        <taxon>Stichotrichia</taxon>
        <taxon>Sporadotrichida</taxon>
        <taxon>Halteriidae</taxon>
        <taxon>Halteria</taxon>
    </lineage>
</organism>
<evidence type="ECO:0000313" key="6">
    <source>
        <dbReference type="EMBL" id="TNV76714.1"/>
    </source>
</evidence>
<dbReference type="OrthoDB" id="5327538at2759"/>
<protein>
    <recommendedName>
        <fullName evidence="3">2,4-dienoyl-CoA reductase [(3E)-enoyl-CoA-producing]</fullName>
        <ecNumber evidence="3">1.3.1.124</ecNumber>
    </recommendedName>
</protein>
<dbReference type="EC" id="1.3.1.124" evidence="3"/>
<evidence type="ECO:0000256" key="4">
    <source>
        <dbReference type="ARBA" id="ARBA00048009"/>
    </source>
</evidence>
<dbReference type="InterPro" id="IPR036291">
    <property type="entry name" value="NAD(P)-bd_dom_sf"/>
</dbReference>
<dbReference type="AlphaFoldDB" id="A0A8J8SZL4"/>
<dbReference type="EMBL" id="RRYP01013083">
    <property type="protein sequence ID" value="TNV76714.1"/>
    <property type="molecule type" value="Genomic_DNA"/>
</dbReference>
<dbReference type="InterPro" id="IPR002347">
    <property type="entry name" value="SDR_fam"/>
</dbReference>
<proteinExistence type="predicted"/>
<keyword evidence="1" id="KW-0521">NADP</keyword>
<dbReference type="PANTHER" id="PTHR43296">
    <property type="entry name" value="PEROXISOMAL 2,4-DIENOYL-COA REDUCTASE"/>
    <property type="match status" value="1"/>
</dbReference>